<comment type="caution">
    <text evidence="1">The sequence shown here is derived from an EMBL/GenBank/DDBJ whole genome shotgun (WGS) entry which is preliminary data.</text>
</comment>
<keyword evidence="2" id="KW-1185">Reference proteome</keyword>
<proteinExistence type="predicted"/>
<gene>
    <name evidence="1" type="ORF">KIW84_064723</name>
</gene>
<organism evidence="1 2">
    <name type="scientific">Pisum sativum</name>
    <name type="common">Garden pea</name>
    <name type="synonym">Lathyrus oleraceus</name>
    <dbReference type="NCBI Taxonomy" id="3888"/>
    <lineage>
        <taxon>Eukaryota</taxon>
        <taxon>Viridiplantae</taxon>
        <taxon>Streptophyta</taxon>
        <taxon>Embryophyta</taxon>
        <taxon>Tracheophyta</taxon>
        <taxon>Spermatophyta</taxon>
        <taxon>Magnoliopsida</taxon>
        <taxon>eudicotyledons</taxon>
        <taxon>Gunneridae</taxon>
        <taxon>Pentapetalae</taxon>
        <taxon>rosids</taxon>
        <taxon>fabids</taxon>
        <taxon>Fabales</taxon>
        <taxon>Fabaceae</taxon>
        <taxon>Papilionoideae</taxon>
        <taxon>50 kb inversion clade</taxon>
        <taxon>NPAAA clade</taxon>
        <taxon>Hologalegina</taxon>
        <taxon>IRL clade</taxon>
        <taxon>Fabeae</taxon>
        <taxon>Lathyrus</taxon>
    </lineage>
</organism>
<sequence length="88" mass="10119">MPYRTQGKRQHPYYEHCNKHGHIIVTCYQIHGFPNKPQKKSEPSLSSSANQLSSVQYQKLLSLLVKEEIVRPPMNLAGPGNKEDDWSE</sequence>
<accession>A0A9D5A9H6</accession>
<dbReference type="Proteomes" id="UP001058974">
    <property type="component" value="Chromosome 6"/>
</dbReference>
<dbReference type="EMBL" id="JAMSHJ010000006">
    <property type="protein sequence ID" value="KAI5399488.1"/>
    <property type="molecule type" value="Genomic_DNA"/>
</dbReference>
<evidence type="ECO:0000313" key="1">
    <source>
        <dbReference type="EMBL" id="KAI5399488.1"/>
    </source>
</evidence>
<protein>
    <submittedName>
        <fullName evidence="1">Uncharacterized protein</fullName>
    </submittedName>
</protein>
<dbReference type="Gramene" id="Psat06G0472300-T1">
    <property type="protein sequence ID" value="KAI5399488.1"/>
    <property type="gene ID" value="KIW84_064723"/>
</dbReference>
<evidence type="ECO:0000313" key="2">
    <source>
        <dbReference type="Proteomes" id="UP001058974"/>
    </source>
</evidence>
<name>A0A9D5A9H6_PEA</name>
<reference evidence="1 2" key="1">
    <citation type="journal article" date="2022" name="Nat. Genet.">
        <title>Improved pea reference genome and pan-genome highlight genomic features and evolutionary characteristics.</title>
        <authorList>
            <person name="Yang T."/>
            <person name="Liu R."/>
            <person name="Luo Y."/>
            <person name="Hu S."/>
            <person name="Wang D."/>
            <person name="Wang C."/>
            <person name="Pandey M.K."/>
            <person name="Ge S."/>
            <person name="Xu Q."/>
            <person name="Li N."/>
            <person name="Li G."/>
            <person name="Huang Y."/>
            <person name="Saxena R.K."/>
            <person name="Ji Y."/>
            <person name="Li M."/>
            <person name="Yan X."/>
            <person name="He Y."/>
            <person name="Liu Y."/>
            <person name="Wang X."/>
            <person name="Xiang C."/>
            <person name="Varshney R.K."/>
            <person name="Ding H."/>
            <person name="Gao S."/>
            <person name="Zong X."/>
        </authorList>
    </citation>
    <scope>NUCLEOTIDE SEQUENCE [LARGE SCALE GENOMIC DNA]</scope>
    <source>
        <strain evidence="1 2">cv. Zhongwan 6</strain>
    </source>
</reference>
<dbReference type="AlphaFoldDB" id="A0A9D5A9H6"/>